<gene>
    <name evidence="3" type="ORF">CFO_g2509</name>
</gene>
<evidence type="ECO:0000313" key="4">
    <source>
        <dbReference type="Proteomes" id="UP000034841"/>
    </source>
</evidence>
<organism evidence="3 4">
    <name type="scientific">Ceratocystis fimbriata f. sp. platani</name>
    <dbReference type="NCBI Taxonomy" id="88771"/>
    <lineage>
        <taxon>Eukaryota</taxon>
        <taxon>Fungi</taxon>
        <taxon>Dikarya</taxon>
        <taxon>Ascomycota</taxon>
        <taxon>Pezizomycotina</taxon>
        <taxon>Sordariomycetes</taxon>
        <taxon>Hypocreomycetidae</taxon>
        <taxon>Microascales</taxon>
        <taxon>Ceratocystidaceae</taxon>
        <taxon>Ceratocystis</taxon>
    </lineage>
</organism>
<sequence>MPRTYARKRLIVCCDGTWMNSDGSTQIPSNVTRMSRCFSHHCSDGTLQIINYQSGVGTGSNMIDSIVGGAFGKGIAERIREAYAFLCTNYSPGDEIVLLGFSRGAFTARSVAGMVANLGLLTAEGLKDFMPIFKDMENWGNKGHKDKSPQRPFSNKPWPLDPTNGDMVKEVAKIYRTRLEEAGLTRIYYEDPAEDTKKLITIKAVAVFDTVGGLGIPQVGWMHRLGFQPSHKEYQFWDTTLSDRIEHAFQALALDETRPPFSPAVWEKSEDDEQQCDLRQVWFPGSHSNCGGGWPDQAIADISMAWMMDQLSSASVGCEFDLDILDRFFQDSQKYSRNLPKSEHPKIPVARQSLQAIKKSIDQETGGFLRPWGFGKIHKKVSAAYTVAGSIIRSPGQYRGINPKDGSWKKEYLQSTNEHIHSSVRVRLQGLGLGLNDAGIWDCPALAEWTVEKCDLDVSEPVVAHPRWVPKTWISEEKDTESIHLSDTAAGRWKWVYQGDKQLHSSTMPEEPLGPIERHLLHTLGKESWDLVESAGDVKSEEMVQPPQQRKDSIREKLGSLWATVRRWTHL</sequence>
<feature type="domain" description="T6SS Phospholipase effector Tle1-like catalytic" evidence="2">
    <location>
        <begin position="8"/>
        <end position="310"/>
    </location>
</feature>
<dbReference type="SUPFAM" id="SSF53474">
    <property type="entry name" value="alpha/beta-Hydrolases"/>
    <property type="match status" value="1"/>
</dbReference>
<protein>
    <recommendedName>
        <fullName evidence="2">T6SS Phospholipase effector Tle1-like catalytic domain-containing protein</fullName>
    </recommendedName>
</protein>
<dbReference type="OrthoDB" id="3057168at2759"/>
<proteinExistence type="predicted"/>
<evidence type="ECO:0000313" key="3">
    <source>
        <dbReference type="EMBL" id="KKF95129.1"/>
    </source>
</evidence>
<dbReference type="InterPro" id="IPR029058">
    <property type="entry name" value="AB_hydrolase_fold"/>
</dbReference>
<dbReference type="Proteomes" id="UP000034841">
    <property type="component" value="Unassembled WGS sequence"/>
</dbReference>
<name>A0A0F8DGR4_CERFI</name>
<dbReference type="InterPro" id="IPR018712">
    <property type="entry name" value="Tle1-like_cat"/>
</dbReference>
<feature type="region of interest" description="Disordered" evidence="1">
    <location>
        <begin position="140"/>
        <end position="160"/>
    </location>
</feature>
<dbReference type="PANTHER" id="PTHR33840">
    <property type="match status" value="1"/>
</dbReference>
<accession>A0A0F8DGR4</accession>
<comment type="caution">
    <text evidence="3">The sequence shown here is derived from an EMBL/GenBank/DDBJ whole genome shotgun (WGS) entry which is preliminary data.</text>
</comment>
<evidence type="ECO:0000259" key="2">
    <source>
        <dbReference type="Pfam" id="PF09994"/>
    </source>
</evidence>
<evidence type="ECO:0000256" key="1">
    <source>
        <dbReference type="SAM" id="MobiDB-lite"/>
    </source>
</evidence>
<dbReference type="AlphaFoldDB" id="A0A0F8DGR4"/>
<dbReference type="EMBL" id="LBBL01000117">
    <property type="protein sequence ID" value="KKF95129.1"/>
    <property type="molecule type" value="Genomic_DNA"/>
</dbReference>
<dbReference type="Pfam" id="PF09994">
    <property type="entry name" value="T6SS_Tle1-like_cat"/>
    <property type="match status" value="1"/>
</dbReference>
<keyword evidence="4" id="KW-1185">Reference proteome</keyword>
<reference evidence="3 4" key="1">
    <citation type="submission" date="2015-04" db="EMBL/GenBank/DDBJ databases">
        <title>Genome sequence of Ceratocystis platani, a major pathogen of plane trees.</title>
        <authorList>
            <person name="Belbahri L."/>
        </authorList>
    </citation>
    <scope>NUCLEOTIDE SEQUENCE [LARGE SCALE GENOMIC DNA]</scope>
    <source>
        <strain evidence="3 4">CFO</strain>
    </source>
</reference>
<dbReference type="PANTHER" id="PTHR33840:SF1">
    <property type="entry name" value="TLE1 PHOSPHOLIPASE DOMAIN-CONTAINING PROTEIN"/>
    <property type="match status" value="1"/>
</dbReference>